<evidence type="ECO:0000313" key="2">
    <source>
        <dbReference type="Proteomes" id="UP000071859"/>
    </source>
</evidence>
<gene>
    <name evidence="1" type="ORF">AWB78_01440</name>
</gene>
<comment type="caution">
    <text evidence="1">The sequence shown here is derived from an EMBL/GenBank/DDBJ whole genome shotgun (WGS) entry which is preliminary data.</text>
</comment>
<accession>A0A158AB96</accession>
<protein>
    <submittedName>
        <fullName evidence="1">Transposase</fullName>
    </submittedName>
</protein>
<organism evidence="1 2">
    <name type="scientific">Caballeronia calidae</name>
    <dbReference type="NCBI Taxonomy" id="1777139"/>
    <lineage>
        <taxon>Bacteria</taxon>
        <taxon>Pseudomonadati</taxon>
        <taxon>Pseudomonadota</taxon>
        <taxon>Betaproteobacteria</taxon>
        <taxon>Burkholderiales</taxon>
        <taxon>Burkholderiaceae</taxon>
        <taxon>Caballeronia</taxon>
    </lineage>
</organism>
<dbReference type="EMBL" id="FCOX02000005">
    <property type="protein sequence ID" value="SAK55063.1"/>
    <property type="molecule type" value="Genomic_DNA"/>
</dbReference>
<dbReference type="AlphaFoldDB" id="A0A158AB96"/>
<reference evidence="1" key="1">
    <citation type="submission" date="2016-01" db="EMBL/GenBank/DDBJ databases">
        <authorList>
            <person name="Peeters C."/>
        </authorList>
    </citation>
    <scope>NUCLEOTIDE SEQUENCE</scope>
    <source>
        <strain evidence="1">LMG 29321</strain>
    </source>
</reference>
<dbReference type="Proteomes" id="UP000071859">
    <property type="component" value="Unassembled WGS sequence"/>
</dbReference>
<proteinExistence type="predicted"/>
<name>A0A158AB96_9BURK</name>
<evidence type="ECO:0000313" key="1">
    <source>
        <dbReference type="EMBL" id="SAK55063.1"/>
    </source>
</evidence>
<keyword evidence="2" id="KW-1185">Reference proteome</keyword>
<sequence length="100" mass="10045">MSWAATTGGHSGDVVRDVMLAAVENRFGDVLKAPSEIEWLTDNGSGCTAEKTRTFGLTNGPACSSGAAASALPRAGSMKSVLAGSLPALLALAAWPAAVK</sequence>